<proteinExistence type="predicted"/>
<dbReference type="GO" id="GO:0005886">
    <property type="term" value="C:plasma membrane"/>
    <property type="evidence" value="ECO:0007669"/>
    <property type="project" value="UniProtKB-SubCell"/>
</dbReference>
<dbReference type="SMART" id="SM00409">
    <property type="entry name" value="IG"/>
    <property type="match status" value="2"/>
</dbReference>
<evidence type="ECO:0000256" key="8">
    <source>
        <dbReference type="SAM" id="Phobius"/>
    </source>
</evidence>
<dbReference type="AlphaFoldDB" id="A0A3Q2U277"/>
<evidence type="ECO:0000256" key="7">
    <source>
        <dbReference type="ARBA" id="ARBA00023180"/>
    </source>
</evidence>
<dbReference type="SUPFAM" id="SSF48726">
    <property type="entry name" value="Immunoglobulin"/>
    <property type="match status" value="2"/>
</dbReference>
<dbReference type="Ensembl" id="ENSFHET00000009870.1">
    <property type="protein sequence ID" value="ENSFHEP00000023645.1"/>
    <property type="gene ID" value="ENSFHEG00000004735.1"/>
</dbReference>
<accession>A0A3Q2U277</accession>
<dbReference type="SMART" id="SM00408">
    <property type="entry name" value="IGc2"/>
    <property type="match status" value="1"/>
</dbReference>
<dbReference type="GO" id="GO:0009617">
    <property type="term" value="P:response to bacterium"/>
    <property type="evidence" value="ECO:0007669"/>
    <property type="project" value="TreeGrafter"/>
</dbReference>
<evidence type="ECO:0000256" key="6">
    <source>
        <dbReference type="ARBA" id="ARBA00023157"/>
    </source>
</evidence>
<keyword evidence="4" id="KW-0391">Immunity</keyword>
<keyword evidence="8" id="KW-0812">Transmembrane</keyword>
<evidence type="ECO:0000256" key="4">
    <source>
        <dbReference type="ARBA" id="ARBA00022859"/>
    </source>
</evidence>
<feature type="transmembrane region" description="Helical" evidence="8">
    <location>
        <begin position="270"/>
        <end position="291"/>
    </location>
</feature>
<dbReference type="InterPro" id="IPR003599">
    <property type="entry name" value="Ig_sub"/>
</dbReference>
<dbReference type="InterPro" id="IPR013106">
    <property type="entry name" value="Ig_V-set"/>
</dbReference>
<keyword evidence="5 8" id="KW-0472">Membrane</keyword>
<keyword evidence="7" id="KW-0325">Glycoprotein</keyword>
<sequence>MKCEERIEVPFIQHCSLTKMTPSHFVFQLTCLLLVNVGEFALYNLMEVKAGDTLTLECFHDPLVSAKFYWYKLSLGQKLQLISSFFKYETNVTFYNEFQNNPRFSLDSEKGKNHLTISKLQPSDTATYYCSKSSIYDLEFRDGTTVIVEGSGSNIQTLVRQSEVETLQPGGSVTLTCTVQTGSCDGEDIVYWFRNSEEYFPGLLYPQRHRNNECAKRPLEQARTCLYNLPLKNLNISNAGTYYCAVASCGRIVFGNGTKLSFQDGVNSLYFMRGALAFTSFLSILQAFLLFRIYRRRSSEDSGSTIAFQDEENLEYTGLRLQKVYTSTRQRNEMTDCVYSSIKK</sequence>
<keyword evidence="11" id="KW-1185">Reference proteome</keyword>
<dbReference type="PANTHER" id="PTHR19433">
    <property type="entry name" value="T-CELL RECEPTOR ALPHA CHAIN V REGION-RELATED"/>
    <property type="match status" value="1"/>
</dbReference>
<feature type="domain" description="Ig-like" evidence="9">
    <location>
        <begin position="22"/>
        <end position="130"/>
    </location>
</feature>
<keyword evidence="2" id="KW-1003">Cell membrane</keyword>
<dbReference type="GeneTree" id="ENSGT00950000182968"/>
<keyword evidence="8" id="KW-1133">Transmembrane helix</keyword>
<dbReference type="PROSITE" id="PS50835">
    <property type="entry name" value="IG_LIKE"/>
    <property type="match status" value="2"/>
</dbReference>
<dbReference type="InterPro" id="IPR036179">
    <property type="entry name" value="Ig-like_dom_sf"/>
</dbReference>
<evidence type="ECO:0000256" key="2">
    <source>
        <dbReference type="ARBA" id="ARBA00022475"/>
    </source>
</evidence>
<dbReference type="InterPro" id="IPR052051">
    <property type="entry name" value="TCR_complex_component"/>
</dbReference>
<reference evidence="10" key="2">
    <citation type="submission" date="2025-09" db="UniProtKB">
        <authorList>
            <consortium name="Ensembl"/>
        </authorList>
    </citation>
    <scope>IDENTIFICATION</scope>
</reference>
<comment type="subcellular location">
    <subcellularLocation>
        <location evidence="1">Cell membrane</location>
    </subcellularLocation>
</comment>
<feature type="domain" description="Ig-like" evidence="9">
    <location>
        <begin position="156"/>
        <end position="261"/>
    </location>
</feature>
<dbReference type="SMART" id="SM00406">
    <property type="entry name" value="IGv"/>
    <property type="match status" value="2"/>
</dbReference>
<evidence type="ECO:0000313" key="11">
    <source>
        <dbReference type="Proteomes" id="UP000265000"/>
    </source>
</evidence>
<organism evidence="10 11">
    <name type="scientific">Fundulus heteroclitus</name>
    <name type="common">Killifish</name>
    <name type="synonym">Mummichog</name>
    <dbReference type="NCBI Taxonomy" id="8078"/>
    <lineage>
        <taxon>Eukaryota</taxon>
        <taxon>Metazoa</taxon>
        <taxon>Chordata</taxon>
        <taxon>Craniata</taxon>
        <taxon>Vertebrata</taxon>
        <taxon>Euteleostomi</taxon>
        <taxon>Actinopterygii</taxon>
        <taxon>Neopterygii</taxon>
        <taxon>Teleostei</taxon>
        <taxon>Neoteleostei</taxon>
        <taxon>Acanthomorphata</taxon>
        <taxon>Ovalentaria</taxon>
        <taxon>Atherinomorphae</taxon>
        <taxon>Cyprinodontiformes</taxon>
        <taxon>Fundulidae</taxon>
        <taxon>Fundulus</taxon>
    </lineage>
</organism>
<evidence type="ECO:0000259" key="9">
    <source>
        <dbReference type="PROSITE" id="PS50835"/>
    </source>
</evidence>
<keyword evidence="3" id="KW-0732">Signal</keyword>
<evidence type="ECO:0000256" key="5">
    <source>
        <dbReference type="ARBA" id="ARBA00023136"/>
    </source>
</evidence>
<dbReference type="InterPro" id="IPR013783">
    <property type="entry name" value="Ig-like_fold"/>
</dbReference>
<dbReference type="InterPro" id="IPR003598">
    <property type="entry name" value="Ig_sub2"/>
</dbReference>
<dbReference type="InterPro" id="IPR007110">
    <property type="entry name" value="Ig-like_dom"/>
</dbReference>
<keyword evidence="6" id="KW-1015">Disulfide bond</keyword>
<dbReference type="STRING" id="8078.ENSFHEP00000023645"/>
<evidence type="ECO:0000313" key="10">
    <source>
        <dbReference type="Ensembl" id="ENSFHEP00000023645.1"/>
    </source>
</evidence>
<reference evidence="10" key="1">
    <citation type="submission" date="2025-08" db="UniProtKB">
        <authorList>
            <consortium name="Ensembl"/>
        </authorList>
    </citation>
    <scope>IDENTIFICATION</scope>
</reference>
<dbReference type="PANTHER" id="PTHR19433:SF127">
    <property type="entry name" value="NITR9"/>
    <property type="match status" value="1"/>
</dbReference>
<dbReference type="Pfam" id="PF07686">
    <property type="entry name" value="V-set"/>
    <property type="match status" value="2"/>
</dbReference>
<dbReference type="GO" id="GO:0002376">
    <property type="term" value="P:immune system process"/>
    <property type="evidence" value="ECO:0007669"/>
    <property type="project" value="UniProtKB-KW"/>
</dbReference>
<name>A0A3Q2U277_FUNHE</name>
<protein>
    <submittedName>
        <fullName evidence="10">Uncharacterized LOC105925524</fullName>
    </submittedName>
</protein>
<dbReference type="Gene3D" id="2.60.40.10">
    <property type="entry name" value="Immunoglobulins"/>
    <property type="match status" value="2"/>
</dbReference>
<evidence type="ECO:0000256" key="3">
    <source>
        <dbReference type="ARBA" id="ARBA00022729"/>
    </source>
</evidence>
<dbReference type="Proteomes" id="UP000265000">
    <property type="component" value="Unplaced"/>
</dbReference>
<evidence type="ECO:0000256" key="1">
    <source>
        <dbReference type="ARBA" id="ARBA00004236"/>
    </source>
</evidence>